<keyword evidence="1" id="KW-0812">Transmembrane</keyword>
<dbReference type="Proteomes" id="UP000767291">
    <property type="component" value="Unassembled WGS sequence"/>
</dbReference>
<evidence type="ECO:0000313" key="3">
    <source>
        <dbReference type="Proteomes" id="UP000767291"/>
    </source>
</evidence>
<feature type="transmembrane region" description="Helical" evidence="1">
    <location>
        <begin position="162"/>
        <end position="188"/>
    </location>
</feature>
<feature type="transmembrane region" description="Helical" evidence="1">
    <location>
        <begin position="194"/>
        <end position="211"/>
    </location>
</feature>
<gene>
    <name evidence="2" type="ORF">J2Z43_000808</name>
</gene>
<keyword evidence="3" id="KW-1185">Reference proteome</keyword>
<keyword evidence="1" id="KW-1133">Transmembrane helix</keyword>
<evidence type="ECO:0008006" key="4">
    <source>
        <dbReference type="Google" id="ProtNLM"/>
    </source>
</evidence>
<evidence type="ECO:0000313" key="2">
    <source>
        <dbReference type="EMBL" id="MBP1854418.1"/>
    </source>
</evidence>
<organism evidence="2 3">
    <name type="scientific">Metaclostridioides mangenotii</name>
    <dbReference type="NCBI Taxonomy" id="1540"/>
    <lineage>
        <taxon>Bacteria</taxon>
        <taxon>Bacillati</taxon>
        <taxon>Bacillota</taxon>
        <taxon>Clostridia</taxon>
        <taxon>Peptostreptococcales</taxon>
        <taxon>Peptostreptococcaceae</taxon>
        <taxon>Metaclostridioides</taxon>
    </lineage>
</organism>
<name>A0ABS4E8Z6_9FIRM</name>
<keyword evidence="1" id="KW-0472">Membrane</keyword>
<sequence length="219" mass="24408">MLRKGDFIWIGVLLVFIAILAIPSSREGFINVTEAHPYIGGFFKFAVLATMGDLLGARVSSGYYKKPVGFLQRAVVWGFIGVVTTLALSIFPAGVAFAQGKGMLPLEGSIFFKALFTSMVMNIILSPVIFMFHKFTDTYIDTKYTTEVHKITLREIVDRIDWFTYVNFSLFKTIPFFWIPCHTIVFLFPTEYRVIASAFASIALGLILALANSSKATAE</sequence>
<feature type="transmembrane region" description="Helical" evidence="1">
    <location>
        <begin position="7"/>
        <end position="23"/>
    </location>
</feature>
<reference evidence="2 3" key="1">
    <citation type="submission" date="2021-03" db="EMBL/GenBank/DDBJ databases">
        <title>Genomic Encyclopedia of Type Strains, Phase IV (KMG-IV): sequencing the most valuable type-strain genomes for metagenomic binning, comparative biology and taxonomic classification.</title>
        <authorList>
            <person name="Goeker M."/>
        </authorList>
    </citation>
    <scope>NUCLEOTIDE SEQUENCE [LARGE SCALE GENOMIC DNA]</scope>
    <source>
        <strain evidence="2 3">DSM 1289</strain>
    </source>
</reference>
<proteinExistence type="predicted"/>
<feature type="transmembrane region" description="Helical" evidence="1">
    <location>
        <begin position="75"/>
        <end position="98"/>
    </location>
</feature>
<protein>
    <recommendedName>
        <fullName evidence="4">Mpv17-like protein</fullName>
    </recommendedName>
</protein>
<accession>A0ABS4E8Z6</accession>
<dbReference type="EMBL" id="JAGGJX010000001">
    <property type="protein sequence ID" value="MBP1854418.1"/>
    <property type="molecule type" value="Genomic_DNA"/>
</dbReference>
<feature type="transmembrane region" description="Helical" evidence="1">
    <location>
        <begin position="35"/>
        <end position="55"/>
    </location>
</feature>
<feature type="transmembrane region" description="Helical" evidence="1">
    <location>
        <begin position="110"/>
        <end position="132"/>
    </location>
</feature>
<comment type="caution">
    <text evidence="2">The sequence shown here is derived from an EMBL/GenBank/DDBJ whole genome shotgun (WGS) entry which is preliminary data.</text>
</comment>
<dbReference type="RefSeq" id="WP_209455941.1">
    <property type="nucleotide sequence ID" value="NZ_BAAACS010000017.1"/>
</dbReference>
<evidence type="ECO:0000256" key="1">
    <source>
        <dbReference type="SAM" id="Phobius"/>
    </source>
</evidence>